<dbReference type="InterPro" id="IPR036390">
    <property type="entry name" value="WH_DNA-bd_sf"/>
</dbReference>
<dbReference type="CDD" id="cd00090">
    <property type="entry name" value="HTH_ARSR"/>
    <property type="match status" value="1"/>
</dbReference>
<evidence type="ECO:0000259" key="5">
    <source>
        <dbReference type="PROSITE" id="PS51118"/>
    </source>
</evidence>
<dbReference type="GO" id="GO:0003677">
    <property type="term" value="F:DNA binding"/>
    <property type="evidence" value="ECO:0007669"/>
    <property type="project" value="UniProtKB-KW"/>
</dbReference>
<dbReference type="PANTHER" id="PTHR33204:SF39">
    <property type="entry name" value="TRANSCRIPTIONAL REGULATORY PROTEIN"/>
    <property type="match status" value="1"/>
</dbReference>
<evidence type="ECO:0000256" key="1">
    <source>
        <dbReference type="ARBA" id="ARBA00023015"/>
    </source>
</evidence>
<proteinExistence type="predicted"/>
<organism evidence="6 7">
    <name type="scientific">Carbonactinospora thermoautotrophica</name>
    <dbReference type="NCBI Taxonomy" id="1469144"/>
    <lineage>
        <taxon>Bacteria</taxon>
        <taxon>Bacillati</taxon>
        <taxon>Actinomycetota</taxon>
        <taxon>Actinomycetes</taxon>
        <taxon>Kitasatosporales</taxon>
        <taxon>Carbonactinosporaceae</taxon>
        <taxon>Carbonactinospora</taxon>
    </lineage>
</organism>
<dbReference type="Proteomes" id="UP000070188">
    <property type="component" value="Unassembled WGS sequence"/>
</dbReference>
<evidence type="ECO:0000313" key="7">
    <source>
        <dbReference type="Proteomes" id="UP000070188"/>
    </source>
</evidence>
<evidence type="ECO:0000256" key="4">
    <source>
        <dbReference type="SAM" id="MobiDB-lite"/>
    </source>
</evidence>
<dbReference type="Pfam" id="PF01638">
    <property type="entry name" value="HxlR"/>
    <property type="match status" value="1"/>
</dbReference>
<evidence type="ECO:0000256" key="3">
    <source>
        <dbReference type="ARBA" id="ARBA00023163"/>
    </source>
</evidence>
<dbReference type="PANTHER" id="PTHR33204">
    <property type="entry name" value="TRANSCRIPTIONAL REGULATOR, MARR FAMILY"/>
    <property type="match status" value="1"/>
</dbReference>
<keyword evidence="7" id="KW-1185">Reference proteome</keyword>
<dbReference type="SUPFAM" id="SSF46785">
    <property type="entry name" value="Winged helix' DNA-binding domain"/>
    <property type="match status" value="1"/>
</dbReference>
<dbReference type="EMBL" id="LAXD01000001">
    <property type="protein sequence ID" value="KWX01092.1"/>
    <property type="molecule type" value="Genomic_DNA"/>
</dbReference>
<dbReference type="PROSITE" id="PS51118">
    <property type="entry name" value="HTH_HXLR"/>
    <property type="match status" value="1"/>
</dbReference>
<dbReference type="STRING" id="1469144.LI90_2120"/>
<comment type="caution">
    <text evidence="6">The sequence shown here is derived from an EMBL/GenBank/DDBJ whole genome shotgun (WGS) entry which is preliminary data.</text>
</comment>
<keyword evidence="2" id="KW-0238">DNA-binding</keyword>
<dbReference type="InterPro" id="IPR002577">
    <property type="entry name" value="HTH_HxlR"/>
</dbReference>
<dbReference type="Gene3D" id="1.10.10.10">
    <property type="entry name" value="Winged helix-like DNA-binding domain superfamily/Winged helix DNA-binding domain"/>
    <property type="match status" value="1"/>
</dbReference>
<feature type="domain" description="HTH hxlR-type" evidence="5">
    <location>
        <begin position="17"/>
        <end position="115"/>
    </location>
</feature>
<dbReference type="PATRIC" id="fig|1469144.10.peg.2300"/>
<evidence type="ECO:0000313" key="6">
    <source>
        <dbReference type="EMBL" id="KWX01092.1"/>
    </source>
</evidence>
<dbReference type="AlphaFoldDB" id="A0A132MUQ0"/>
<protein>
    <submittedName>
        <fullName evidence="6">Transcriptional regulator</fullName>
    </submittedName>
</protein>
<gene>
    <name evidence="6" type="ORF">LI90_2120</name>
</gene>
<dbReference type="InterPro" id="IPR036388">
    <property type="entry name" value="WH-like_DNA-bd_sf"/>
</dbReference>
<accession>A0A132MUQ0</accession>
<evidence type="ECO:0000256" key="2">
    <source>
        <dbReference type="ARBA" id="ARBA00023125"/>
    </source>
</evidence>
<name>A0A132MUQ0_9ACTN</name>
<keyword evidence="1" id="KW-0805">Transcription regulation</keyword>
<reference evidence="7" key="1">
    <citation type="submission" date="2015-04" db="EMBL/GenBank/DDBJ databases">
        <title>Physiological reanalysis, assessment of diazotrophy, and genome sequences of multiple isolates of Streptomyces thermoautotrophicus.</title>
        <authorList>
            <person name="MacKellar D.C."/>
            <person name="Lieber L."/>
            <person name="Norman J."/>
            <person name="Bolger A."/>
            <person name="Tobin C."/>
            <person name="Murray J.W."/>
            <person name="Chang R."/>
            <person name="Ford T."/>
            <person name="Nguyen P.Q."/>
            <person name="Woodward J."/>
            <person name="Permingeat H."/>
            <person name="Joshi N.S."/>
            <person name="Silver P.A."/>
            <person name="Usadel B."/>
            <person name="Rutherford A.W."/>
            <person name="Friesen M."/>
            <person name="Prell J."/>
        </authorList>
    </citation>
    <scope>NUCLEOTIDE SEQUENCE [LARGE SCALE GENOMIC DNA]</scope>
    <source>
        <strain evidence="7">H1</strain>
    </source>
</reference>
<keyword evidence="3" id="KW-0804">Transcription</keyword>
<feature type="region of interest" description="Disordered" evidence="4">
    <location>
        <begin position="122"/>
        <end position="161"/>
    </location>
</feature>
<sequence length="161" mass="18013">MQVSEGQPEWNPYLKECPTRQVLDRIGDRWTVLVVGALRDGPLRYTELARRIEGVSQKMLTATLRALERDGLVRRTVHPVIPPHVEYELTDLGQTLLPPLDALEAWALEHISDVLAARKRYDAATAGKASRPARGPRDEGRAGVQAGVQRSQRNSEQRTDS</sequence>
<dbReference type="InterPro" id="IPR011991">
    <property type="entry name" value="ArsR-like_HTH"/>
</dbReference>